<dbReference type="InterPro" id="IPR000571">
    <property type="entry name" value="Znf_CCCH"/>
</dbReference>
<keyword evidence="6" id="KW-0175">Coiled coil</keyword>
<evidence type="ECO:0000313" key="8">
    <source>
        <dbReference type="EMBL" id="EEB17614.1"/>
    </source>
</evidence>
<dbReference type="CTD" id="8239144"/>
<dbReference type="HOGENOM" id="CLU_470359_0_0_1"/>
<evidence type="ECO:0000256" key="1">
    <source>
        <dbReference type="ARBA" id="ARBA00022723"/>
    </source>
</evidence>
<keyword evidence="1 5" id="KW-0479">Metal-binding</keyword>
<dbReference type="Pfam" id="PF14608">
    <property type="entry name" value="zf-CCCH_2"/>
    <property type="match status" value="2"/>
</dbReference>
<keyword evidence="10" id="KW-1185">Reference proteome</keyword>
<keyword evidence="2" id="KW-0677">Repeat</keyword>
<dbReference type="SMART" id="SM00356">
    <property type="entry name" value="ZnF_C3H1"/>
    <property type="match status" value="3"/>
</dbReference>
<evidence type="ECO:0000256" key="3">
    <source>
        <dbReference type="ARBA" id="ARBA00022771"/>
    </source>
</evidence>
<dbReference type="Pfam" id="PF00642">
    <property type="entry name" value="zf-CCCH"/>
    <property type="match status" value="1"/>
</dbReference>
<feature type="zinc finger region" description="C3H1-type" evidence="5">
    <location>
        <begin position="11"/>
        <end position="38"/>
    </location>
</feature>
<feature type="zinc finger region" description="C3H1-type" evidence="5">
    <location>
        <begin position="112"/>
        <end position="139"/>
    </location>
</feature>
<evidence type="ECO:0000313" key="10">
    <source>
        <dbReference type="Proteomes" id="UP000009046"/>
    </source>
</evidence>
<evidence type="ECO:0000259" key="7">
    <source>
        <dbReference type="PROSITE" id="PS50103"/>
    </source>
</evidence>
<dbReference type="InParanoid" id="E0VW58"/>
<dbReference type="GO" id="GO:0008270">
    <property type="term" value="F:zinc ion binding"/>
    <property type="evidence" value="ECO:0007669"/>
    <property type="project" value="UniProtKB-KW"/>
</dbReference>
<dbReference type="EMBL" id="DS235817">
    <property type="protein sequence ID" value="EEB17614.1"/>
    <property type="molecule type" value="Genomic_DNA"/>
</dbReference>
<accession>E0VW58</accession>
<dbReference type="VEuPathDB" id="VectorBase:PHUM474670"/>
<dbReference type="PANTHER" id="PTHR12675:SF6">
    <property type="entry name" value="ZINC FINGER CCCH DOMAIN-CONTAINING PROTEIN 10"/>
    <property type="match status" value="1"/>
</dbReference>
<reference evidence="8" key="2">
    <citation type="submission" date="2007-04" db="EMBL/GenBank/DDBJ databases">
        <title>The genome of the human body louse.</title>
        <authorList>
            <consortium name="The Human Body Louse Genome Consortium"/>
            <person name="Kirkness E."/>
            <person name="Walenz B."/>
            <person name="Hass B."/>
            <person name="Bruggner R."/>
            <person name="Strausberg R."/>
        </authorList>
    </citation>
    <scope>NUCLEOTIDE SEQUENCE</scope>
    <source>
        <strain evidence="8">USDA</strain>
    </source>
</reference>
<evidence type="ECO:0000313" key="9">
    <source>
        <dbReference type="EnsemblMetazoa" id="PHUM474670-PA"/>
    </source>
</evidence>
<organism>
    <name type="scientific">Pediculus humanus subsp. corporis</name>
    <name type="common">Body louse</name>
    <dbReference type="NCBI Taxonomy" id="121224"/>
    <lineage>
        <taxon>Eukaryota</taxon>
        <taxon>Metazoa</taxon>
        <taxon>Ecdysozoa</taxon>
        <taxon>Arthropoda</taxon>
        <taxon>Hexapoda</taxon>
        <taxon>Insecta</taxon>
        <taxon>Pterygota</taxon>
        <taxon>Neoptera</taxon>
        <taxon>Paraneoptera</taxon>
        <taxon>Psocodea</taxon>
        <taxon>Troctomorpha</taxon>
        <taxon>Phthiraptera</taxon>
        <taxon>Anoplura</taxon>
        <taxon>Pediculidae</taxon>
        <taxon>Pediculus</taxon>
    </lineage>
</organism>
<feature type="domain" description="C3H1-type" evidence="7">
    <location>
        <begin position="112"/>
        <end position="139"/>
    </location>
</feature>
<dbReference type="AlphaFoldDB" id="E0VW58"/>
<keyword evidence="4 5" id="KW-0862">Zinc</keyword>
<dbReference type="KEGG" id="phu:Phum_PHUM474670"/>
<dbReference type="GO" id="GO:0003723">
    <property type="term" value="F:RNA binding"/>
    <property type="evidence" value="ECO:0007669"/>
    <property type="project" value="TreeGrafter"/>
</dbReference>
<evidence type="ECO:0000256" key="6">
    <source>
        <dbReference type="SAM" id="Coils"/>
    </source>
</evidence>
<dbReference type="EnsemblMetazoa" id="PHUM474670-RA">
    <property type="protein sequence ID" value="PHUM474670-PA"/>
    <property type="gene ID" value="PHUM474670"/>
</dbReference>
<dbReference type="PROSITE" id="PS50103">
    <property type="entry name" value="ZF_C3H1"/>
    <property type="match status" value="2"/>
</dbReference>
<dbReference type="EMBL" id="AAZO01005755">
    <property type="status" value="NOT_ANNOTATED_CDS"/>
    <property type="molecule type" value="Genomic_DNA"/>
</dbReference>
<feature type="coiled-coil region" evidence="6">
    <location>
        <begin position="243"/>
        <end position="277"/>
    </location>
</feature>
<reference evidence="9" key="3">
    <citation type="submission" date="2021-02" db="UniProtKB">
        <authorList>
            <consortium name="EnsemblMetazoa"/>
        </authorList>
    </citation>
    <scope>IDENTIFICATION</scope>
    <source>
        <strain evidence="9">USDA</strain>
    </source>
</reference>
<sequence length="580" mass="62113">MSDIDSENGSNQDDDICRDYMRNVCSRGRKCRFKHPNKTQLHFVGDIDSTKEERGKLVRMFCHDFQNTVCTREECKYIHSSKEDEDSFVETGSLPLYVLEDAISKSVIPSLPGEAPVCKDYLSGECRRGKACRYRHLSLSKYRKELDFIFGVEIQALENLQDVSNCEFGSENKRLKTSVSSCLPCSGDMTYLPMQRYFPHEKCKVHGSNYYYNSDRCSQNHFNGACQMAQESQIVLCSQKERAMSLQDENSFLKKRIIDLKKQVSDLTAANEFLLDQNAHLRIGRKNGSVGAVTPVSVTVTGTPVSVQPISQLPAAPAPGQIVAGTPVNVQLSGQTSTGQLVTMASQNASTQQLVTATVPVSIAPGKYFYLCLVSLFNLSILHRENISGSLAGGVNPNGQQIVSAPGQQIISTGALSTVTVSGQTSAGQLVTAAVPVSCNATGQQIMAAVSTVTVAGQNGTGQQLVTATVPVSCTATGQQQLVPTAVSMSHTGQQLVPTGTTAGPQQLVPVSGTLSVGPNSAQQLVPVSLATAVPVTISAVSMAPVHVPPPIVTVAQPPNNPSNNITMNGPPVIFKFGRM</sequence>
<keyword evidence="3 5" id="KW-0863">Zinc-finger</keyword>
<dbReference type="GeneID" id="8239144"/>
<dbReference type="OrthoDB" id="250836at2759"/>
<dbReference type="Gene3D" id="3.30.1370.210">
    <property type="match status" value="1"/>
</dbReference>
<dbReference type="eggNOG" id="KOG2494">
    <property type="taxonomic scope" value="Eukaryota"/>
</dbReference>
<reference evidence="8" key="1">
    <citation type="submission" date="2007-04" db="EMBL/GenBank/DDBJ databases">
        <title>Annotation of Pediculus humanus corporis strain USDA.</title>
        <authorList>
            <person name="Kirkness E."/>
            <person name="Hannick L."/>
            <person name="Hass B."/>
            <person name="Bruggner R."/>
            <person name="Lawson D."/>
            <person name="Bidwell S."/>
            <person name="Joardar V."/>
            <person name="Caler E."/>
            <person name="Walenz B."/>
            <person name="Inman J."/>
            <person name="Schobel S."/>
            <person name="Galinsky K."/>
            <person name="Amedeo P."/>
            <person name="Strausberg R."/>
        </authorList>
    </citation>
    <scope>NUCLEOTIDE SEQUENCE</scope>
    <source>
        <strain evidence="8">USDA</strain>
    </source>
</reference>
<protein>
    <recommendedName>
        <fullName evidence="7">C3H1-type domain-containing protein</fullName>
    </recommendedName>
</protein>
<evidence type="ECO:0000256" key="2">
    <source>
        <dbReference type="ARBA" id="ARBA00022737"/>
    </source>
</evidence>
<dbReference type="PANTHER" id="PTHR12675">
    <property type="entry name" value="MUSCLEBLIND-LIKE PROTEIN"/>
    <property type="match status" value="1"/>
</dbReference>
<gene>
    <name evidence="9" type="primary">8239144</name>
    <name evidence="8" type="ORF">Phum_PHUM474670</name>
</gene>
<dbReference type="GO" id="GO:0043484">
    <property type="term" value="P:regulation of RNA splicing"/>
    <property type="evidence" value="ECO:0007669"/>
    <property type="project" value="TreeGrafter"/>
</dbReference>
<dbReference type="RefSeq" id="XP_002430352.1">
    <property type="nucleotide sequence ID" value="XM_002430307.1"/>
</dbReference>
<evidence type="ECO:0000256" key="5">
    <source>
        <dbReference type="PROSITE-ProRule" id="PRU00723"/>
    </source>
</evidence>
<dbReference type="Proteomes" id="UP000009046">
    <property type="component" value="Unassembled WGS sequence"/>
</dbReference>
<feature type="domain" description="C3H1-type" evidence="7">
    <location>
        <begin position="11"/>
        <end position="38"/>
    </location>
</feature>
<name>E0VW58_PEDHC</name>
<proteinExistence type="predicted"/>
<evidence type="ECO:0000256" key="4">
    <source>
        <dbReference type="ARBA" id="ARBA00022833"/>
    </source>
</evidence>